<protein>
    <submittedName>
        <fullName evidence="2">RNA-directed DNA polymerase from mobile element jockey</fullName>
    </submittedName>
</protein>
<accession>A0A087T5B2</accession>
<name>A0A087T5B2_STEMI</name>
<sequence>MPKELHRIVKVLVNNKAPGPDGLDNILIKVVHQACPKLLVKLCGTYWRLGDFPTTVKIAQIVLFLMVGKGPNDPRSYRPVSLLPPISKVVERVILSRLNHFLSKRNIIHQAQFGFKQGTPREHALTTLLDRIKENLNNGLHTAVVSIDIQEAFGSLCWPDVVECLERIQCPIEILRFLGSYLSDRKVQITMPNGQRQRRLVRVCPQGSCLRPVLWNLVANTIFDLYNGRKGPLRRNPTIRLLGHPFRTVSQLKYLGVIIDNRLNWIPHLQNIHQKVVSLTNNMRRTTGMYWGIRLDMLKIRYRTITERGILYWSSAWGIHLTGHLRRRLFYSVSPTPLNY</sequence>
<dbReference type="PROSITE" id="PS50878">
    <property type="entry name" value="RT_POL"/>
    <property type="match status" value="1"/>
</dbReference>
<organism evidence="2 3">
    <name type="scientific">Stegodyphus mimosarum</name>
    <name type="common">African social velvet spider</name>
    <dbReference type="NCBI Taxonomy" id="407821"/>
    <lineage>
        <taxon>Eukaryota</taxon>
        <taxon>Metazoa</taxon>
        <taxon>Ecdysozoa</taxon>
        <taxon>Arthropoda</taxon>
        <taxon>Chelicerata</taxon>
        <taxon>Arachnida</taxon>
        <taxon>Araneae</taxon>
        <taxon>Araneomorphae</taxon>
        <taxon>Entelegynae</taxon>
        <taxon>Eresoidea</taxon>
        <taxon>Eresidae</taxon>
        <taxon>Stegodyphus</taxon>
    </lineage>
</organism>
<feature type="non-terminal residue" evidence="2">
    <location>
        <position position="340"/>
    </location>
</feature>
<keyword evidence="2" id="KW-0548">Nucleotidyltransferase</keyword>
<keyword evidence="3" id="KW-1185">Reference proteome</keyword>
<dbReference type="InterPro" id="IPR000477">
    <property type="entry name" value="RT_dom"/>
</dbReference>
<keyword evidence="2" id="KW-0695">RNA-directed DNA polymerase</keyword>
<dbReference type="InterPro" id="IPR043502">
    <property type="entry name" value="DNA/RNA_pol_sf"/>
</dbReference>
<dbReference type="SUPFAM" id="SSF56672">
    <property type="entry name" value="DNA/RNA polymerases"/>
    <property type="match status" value="1"/>
</dbReference>
<reference evidence="2 3" key="1">
    <citation type="submission" date="2013-11" db="EMBL/GenBank/DDBJ databases">
        <title>Genome sequencing of Stegodyphus mimosarum.</title>
        <authorList>
            <person name="Bechsgaard J."/>
        </authorList>
    </citation>
    <scope>NUCLEOTIDE SEQUENCE [LARGE SCALE GENOMIC DNA]</scope>
</reference>
<proteinExistence type="predicted"/>
<dbReference type="Pfam" id="PF00078">
    <property type="entry name" value="RVT_1"/>
    <property type="match status" value="1"/>
</dbReference>
<dbReference type="PANTHER" id="PTHR19446">
    <property type="entry name" value="REVERSE TRANSCRIPTASES"/>
    <property type="match status" value="1"/>
</dbReference>
<evidence type="ECO:0000259" key="1">
    <source>
        <dbReference type="PROSITE" id="PS50878"/>
    </source>
</evidence>
<dbReference type="GO" id="GO:0003964">
    <property type="term" value="F:RNA-directed DNA polymerase activity"/>
    <property type="evidence" value="ECO:0007669"/>
    <property type="project" value="UniProtKB-KW"/>
</dbReference>
<dbReference type="OMA" id="HEADSHQ"/>
<evidence type="ECO:0000313" key="3">
    <source>
        <dbReference type="Proteomes" id="UP000054359"/>
    </source>
</evidence>
<gene>
    <name evidence="2" type="ORF">X975_02642</name>
</gene>
<evidence type="ECO:0000313" key="2">
    <source>
        <dbReference type="EMBL" id="KFM60301.1"/>
    </source>
</evidence>
<feature type="domain" description="Reverse transcriptase" evidence="1">
    <location>
        <begin position="45"/>
        <end position="340"/>
    </location>
</feature>
<keyword evidence="2" id="KW-0808">Transferase</keyword>
<dbReference type="STRING" id="407821.A0A087T5B2"/>
<dbReference type="EMBL" id="KK113486">
    <property type="protein sequence ID" value="KFM60301.1"/>
    <property type="molecule type" value="Genomic_DNA"/>
</dbReference>
<dbReference type="OrthoDB" id="6437707at2759"/>
<dbReference type="Proteomes" id="UP000054359">
    <property type="component" value="Unassembled WGS sequence"/>
</dbReference>
<dbReference type="AlphaFoldDB" id="A0A087T5B2"/>